<dbReference type="Proteomes" id="UP000660611">
    <property type="component" value="Unassembled WGS sequence"/>
</dbReference>
<dbReference type="Gene3D" id="3.30.559.30">
    <property type="entry name" value="Nonribosomal peptide synthetase, condensation domain"/>
    <property type="match status" value="3"/>
</dbReference>
<dbReference type="GO" id="GO:0031177">
    <property type="term" value="F:phosphopantetheine binding"/>
    <property type="evidence" value="ECO:0007669"/>
    <property type="project" value="InterPro"/>
</dbReference>
<dbReference type="Gene3D" id="3.30.559.10">
    <property type="entry name" value="Chloramphenicol acetyltransferase-like domain"/>
    <property type="match status" value="3"/>
</dbReference>
<proteinExistence type="predicted"/>
<dbReference type="SUPFAM" id="SSF56801">
    <property type="entry name" value="Acetyl-CoA synthetase-like"/>
    <property type="match status" value="2"/>
</dbReference>
<sequence length="2655" mass="282316">MRPTDDWTTQTELEASVERLLDVHARVMAHVFALISETGAETAAAAPAGAAAAAAGTAGPWIAAPEVPERPPTTGEPYPLSPTQREIWFLDQLGDASSQAYNETVLLDLAGPLDAATLHRALDTVVSRHDSLRTVFSEDGAWQRVLPHAPVELPVVDVGAGRTAWLDGRVRETFDLTRGPLLRAALLRLAPEHHQLHLLVHHSVVDGWSFVVVIDELLRLYEQLRGGVSAGLVPAPVYREHVARLTARREGPAGAAAAAYWTERLRGPRPVLQLPLDRPRPARGAGRAARLDLALDPAVADLAATRARELHSTLFTVLFAAYAHLLHRLTGEDDVVVGIPVAQRDHPGADVLVGHCNTVLPIRLTRDGAATFAEQVHAVQQALIGAYDHPDFSIELLRTDGADPGPLLRTFFNLDRARVMPHPTGVHASVVTPPAAVAKVDLFVDMLAVGRGLTVIFEYDTALFDAATVHGFAAMYEHVLRGLTARPGDRVDALELTPPAQRRELLAAGRGPVTPPVAARNVLELFEARAAATPAAIAVVHDGERLSYADLDTRAETLARRLRAHGAGVEDRVGVLLPRGAGLVVAVLGVWKAGAAFVALDPDQPVARRAAVAADAGVRVAVTTTALAAQFDGTGVCLDEDATDVAAVPLSRRPPGALAYVIYTSGSTGRPKGVMVTDDALLAVQRGWERAYRLPDRITSVLQMANFGFDVFVGDLTRALCNGARLVLCPRDLLLQPEQLLDLLRREAVDCAEFVPLVARRLAEHAAATGARLPGMRLLIVGSDLVHADDLVRLRALLGPGGEVVNSYGLTEATIDSTYLVHDRADDGGALCLIGGPYPNAEAYVLDDDLRPVPVGVPGMLYVGGALARGYAGRPDLTAAAFVPHPHAAVPGARLYRTGDLARYRRRGDGLTIEYLGRRDHQVKIRGYRIELGEVEAAVRAVTGAAEVVVLPHRGDTDGDDRLVAHVATGGSDASGHHESGQLADWHEQLGGRLPRYMVPDGYVLHTALPASRNGKIDRAALLARGTDGVQIARRAYVAPRTDLERRLAEVWSEVFDRERIGVEDDFFALGGHSLLATRLVSRARTALGVELTIRALFETPTIAGIAGGLEAGAATGAGEIGTRPALTAATDRPAVVTLSPAQQRLWFLHEFEGPSATYNIPLALRLTGILDRDALQAAFRDVVARHESLRTTVRTVAGSAVQQITPAAAVRVPFQTEAVHPGDLPGAVAAAAAAPFDLTADLPLRVHLFALGADEHVVVAVLHHIAADAWSVTPLARDLTTAYAARRDGNPPAWAPLPVQYADYTLWQQQLLGAETDPGSVLSRQVAYWRDALTGAPDALELPGSGTGASGSADGADVRFTVEPALHAALAQLARRARGSVFMVVQAALAALLTRLGAGTDIPIGSPVAGRLDEALDDLVGFFVNTLVLRTDTSGDPTFRELLDRVRDTDLAAYAHQDVPFEHLVLALNPPRAEGRSAFFQVMLVADGTEQVHAQLSGLLIAEEPVAATTSTFDLVLVLRERFAADGQCAGIRAELRYRTDRFEPADAARLTTRLLRVLAAVAADPDVRCAALDVMDGTERDLVLHTWPSGGTPVPPGPGAPATLPALVEAQARQHPHAVALDGADGPVTYAELDARAARLAARLHALGAGRDGLVALAVPRGAGLVAAAYAAGKAGAAFMPVDLDAPTVRIASLLRDARPAVVVTDRAHRDLLPDVTIALIDDDDAGADTDAAPLPAAAAPLPGDAAYLLFTSGSTGRPKGILVPHHAILNTLRWYVDEGLVTPADRVLFKTPITFDPSLLELFATLAAGATLVLAEPDGYRDPEYIARTIERFAVTSVRFVPTTMRHFLDVVDAGRCPSLRHILCGGEKLTAELAARCLDTLDLELVNLYGPTEAAVEATSWRAHRDALPARIPIGRPVAGTRAYVLDEQLRPVPPGAVGQLHLAGAGLAHGYLDRPDLTAAAFIPDPFGPPGGRMYRTGDLVRWDDDGQLLFLRRADTQVKLRGVRIELGEVTTALRDVPGVLDAAVLVRDVDGEPTLVGFVAHGDAPPPAAAGVLKRLRAVLPAAMVPTRLVPMPALPLLASGKTDERALATVPLQAVITTYVAPRTPAEASMVQVWGEVLDRPGIGVEDDFFALGGHSMLATRLVARIRTDLGVELPVRAVFEAPTPAGLAARLDGAAGTTRPALVPGPRPEAVPLSFAQQRLWFLYQLTGPSATYNVPLSIRLTGALDAGALAGALRDVVARHESLRTTVVEVGGVATQRVVPAADATPQVGLTVVDCGPDGADTALEAAVGTAFRLEADLPLRAWLLRVGPDEHVLCVVLHHIACDGWSMVPLAADLARAYAARAAGDRVRWEPPPAQYADYTLWQQELLGSPRNMRSLLSRQTAFWRRALAKIPAELALPFDRPRPAVPTSAGGGIRFTVPAGVHDGLAVLARGHRASTFMAAQAAFAALLTSVGAGTDIPLGTPVAGRADPALDDLVGFFVNTLVLRTDTSGDPAFTDLLARVRDADLEAYAHQDVPFDHLVRALNPARSGSRHPLFQVMIVADDTDRETLELPGLRMRIEPTASSTAKFDLNLMLREQLGPDGAHLGIEGLLEYSADLFDEPTVWRLARRFTTLLAEVVADPQTRCCRPLDVRDPSAKTVTAGE</sequence>
<dbReference type="InterPro" id="IPR009081">
    <property type="entry name" value="PP-bd_ACP"/>
</dbReference>
<dbReference type="GO" id="GO:0047527">
    <property type="term" value="F:2,3-dihydroxybenzoate-serine ligase activity"/>
    <property type="evidence" value="ECO:0007669"/>
    <property type="project" value="TreeGrafter"/>
</dbReference>
<dbReference type="PROSITE" id="PS50075">
    <property type="entry name" value="CARRIER"/>
    <property type="match status" value="2"/>
</dbReference>
<dbReference type="FunFam" id="1.10.1200.10:FF:000016">
    <property type="entry name" value="Non-ribosomal peptide synthase"/>
    <property type="match status" value="2"/>
</dbReference>
<dbReference type="InterPro" id="IPR023213">
    <property type="entry name" value="CAT-like_dom_sf"/>
</dbReference>
<dbReference type="GO" id="GO:0009239">
    <property type="term" value="P:enterobactin biosynthetic process"/>
    <property type="evidence" value="ECO:0007669"/>
    <property type="project" value="TreeGrafter"/>
</dbReference>
<gene>
    <name evidence="5" type="ORF">Dsi01nite_096990</name>
</gene>
<feature type="domain" description="Carrier" evidence="4">
    <location>
        <begin position="2109"/>
        <end position="2184"/>
    </location>
</feature>
<evidence type="ECO:0000259" key="4">
    <source>
        <dbReference type="PROSITE" id="PS50075"/>
    </source>
</evidence>
<reference evidence="5" key="1">
    <citation type="submission" date="2021-01" db="EMBL/GenBank/DDBJ databases">
        <title>Whole genome shotgun sequence of Dactylosporangium siamense NBRC 106093.</title>
        <authorList>
            <person name="Komaki H."/>
            <person name="Tamura T."/>
        </authorList>
    </citation>
    <scope>NUCLEOTIDE SEQUENCE</scope>
    <source>
        <strain evidence="5">NBRC 106093</strain>
    </source>
</reference>
<dbReference type="GO" id="GO:0005829">
    <property type="term" value="C:cytosol"/>
    <property type="evidence" value="ECO:0007669"/>
    <property type="project" value="TreeGrafter"/>
</dbReference>
<dbReference type="NCBIfam" id="TIGR01733">
    <property type="entry name" value="AA-adenyl-dom"/>
    <property type="match status" value="2"/>
</dbReference>
<dbReference type="InterPro" id="IPR006162">
    <property type="entry name" value="Ppantetheine_attach_site"/>
</dbReference>
<dbReference type="GO" id="GO:0009366">
    <property type="term" value="C:enterobactin synthetase complex"/>
    <property type="evidence" value="ECO:0007669"/>
    <property type="project" value="TreeGrafter"/>
</dbReference>
<dbReference type="InterPro" id="IPR001242">
    <property type="entry name" value="Condensation_dom"/>
</dbReference>
<name>A0A919UIG3_9ACTN</name>
<accession>A0A919UIG3</accession>
<dbReference type="FunFam" id="2.30.38.10:FF:000001">
    <property type="entry name" value="Non-ribosomal peptide synthetase PvdI"/>
    <property type="match status" value="1"/>
</dbReference>
<dbReference type="Pfam" id="PF00550">
    <property type="entry name" value="PP-binding"/>
    <property type="match status" value="2"/>
</dbReference>
<dbReference type="RefSeq" id="WP_203853266.1">
    <property type="nucleotide sequence ID" value="NZ_BAAAVW010000025.1"/>
</dbReference>
<dbReference type="PANTHER" id="PTHR45527:SF1">
    <property type="entry name" value="FATTY ACID SYNTHASE"/>
    <property type="match status" value="1"/>
</dbReference>
<organism evidence="5 6">
    <name type="scientific">Dactylosporangium siamense</name>
    <dbReference type="NCBI Taxonomy" id="685454"/>
    <lineage>
        <taxon>Bacteria</taxon>
        <taxon>Bacillati</taxon>
        <taxon>Actinomycetota</taxon>
        <taxon>Actinomycetes</taxon>
        <taxon>Micromonosporales</taxon>
        <taxon>Micromonosporaceae</taxon>
        <taxon>Dactylosporangium</taxon>
    </lineage>
</organism>
<dbReference type="InterPro" id="IPR020806">
    <property type="entry name" value="PKS_PP-bd"/>
</dbReference>
<keyword evidence="6" id="KW-1185">Reference proteome</keyword>
<dbReference type="PROSITE" id="PS00012">
    <property type="entry name" value="PHOSPHOPANTETHEINE"/>
    <property type="match status" value="2"/>
</dbReference>
<dbReference type="CDD" id="cd19531">
    <property type="entry name" value="LCL_NRPS-like"/>
    <property type="match status" value="1"/>
</dbReference>
<keyword evidence="3" id="KW-0597">Phosphoprotein</keyword>
<dbReference type="GO" id="GO:0072330">
    <property type="term" value="P:monocarboxylic acid biosynthetic process"/>
    <property type="evidence" value="ECO:0007669"/>
    <property type="project" value="UniProtKB-ARBA"/>
</dbReference>
<dbReference type="InterPro" id="IPR000873">
    <property type="entry name" value="AMP-dep_synth/lig_dom"/>
</dbReference>
<dbReference type="InterPro" id="IPR042099">
    <property type="entry name" value="ANL_N_sf"/>
</dbReference>
<dbReference type="FunFam" id="3.40.50.12780:FF:000012">
    <property type="entry name" value="Non-ribosomal peptide synthetase"/>
    <property type="match status" value="1"/>
</dbReference>
<dbReference type="Gene3D" id="3.40.50.12780">
    <property type="entry name" value="N-terminal domain of ligase-like"/>
    <property type="match status" value="2"/>
</dbReference>
<dbReference type="Gene3D" id="3.30.300.30">
    <property type="match status" value="2"/>
</dbReference>
<dbReference type="SUPFAM" id="SSF47336">
    <property type="entry name" value="ACP-like"/>
    <property type="match status" value="2"/>
</dbReference>
<dbReference type="PANTHER" id="PTHR45527">
    <property type="entry name" value="NONRIBOSOMAL PEPTIDE SYNTHETASE"/>
    <property type="match status" value="1"/>
</dbReference>
<comment type="caution">
    <text evidence="5">The sequence shown here is derived from an EMBL/GenBank/DDBJ whole genome shotgun (WGS) entry which is preliminary data.</text>
</comment>
<dbReference type="Gene3D" id="1.10.1200.10">
    <property type="entry name" value="ACP-like"/>
    <property type="match status" value="2"/>
</dbReference>
<evidence type="ECO:0000313" key="5">
    <source>
        <dbReference type="EMBL" id="GIG51658.1"/>
    </source>
</evidence>
<dbReference type="GO" id="GO:0008610">
    <property type="term" value="P:lipid biosynthetic process"/>
    <property type="evidence" value="ECO:0007669"/>
    <property type="project" value="UniProtKB-ARBA"/>
</dbReference>
<keyword evidence="2" id="KW-0596">Phosphopantetheine</keyword>
<protein>
    <recommendedName>
        <fullName evidence="4">Carrier domain-containing protein</fullName>
    </recommendedName>
</protein>
<dbReference type="CDD" id="cd19540">
    <property type="entry name" value="LCL_NRPS-like"/>
    <property type="match status" value="2"/>
</dbReference>
<dbReference type="EMBL" id="BONQ01000158">
    <property type="protein sequence ID" value="GIG51658.1"/>
    <property type="molecule type" value="Genomic_DNA"/>
</dbReference>
<evidence type="ECO:0000256" key="1">
    <source>
        <dbReference type="ARBA" id="ARBA00001957"/>
    </source>
</evidence>
<dbReference type="Pfam" id="PF00501">
    <property type="entry name" value="AMP-binding"/>
    <property type="match status" value="2"/>
</dbReference>
<dbReference type="InterPro" id="IPR036736">
    <property type="entry name" value="ACP-like_sf"/>
</dbReference>
<dbReference type="InterPro" id="IPR020845">
    <property type="entry name" value="AMP-binding_CS"/>
</dbReference>
<dbReference type="GO" id="GO:0043041">
    <property type="term" value="P:amino acid activation for nonribosomal peptide biosynthetic process"/>
    <property type="evidence" value="ECO:0007669"/>
    <property type="project" value="TreeGrafter"/>
</dbReference>
<dbReference type="InterPro" id="IPR045851">
    <property type="entry name" value="AMP-bd_C_sf"/>
</dbReference>
<comment type="cofactor">
    <cofactor evidence="1">
        <name>pantetheine 4'-phosphate</name>
        <dbReference type="ChEBI" id="CHEBI:47942"/>
    </cofactor>
</comment>
<dbReference type="CDD" id="cd05930">
    <property type="entry name" value="A_NRPS"/>
    <property type="match status" value="1"/>
</dbReference>
<dbReference type="FunFam" id="3.30.300.30:FF:000015">
    <property type="entry name" value="Nonribosomal peptide synthase SidD"/>
    <property type="match status" value="1"/>
</dbReference>
<dbReference type="PROSITE" id="PS00455">
    <property type="entry name" value="AMP_BINDING"/>
    <property type="match status" value="2"/>
</dbReference>
<dbReference type="Pfam" id="PF00668">
    <property type="entry name" value="Condensation"/>
    <property type="match status" value="3"/>
</dbReference>
<dbReference type="SMART" id="SM00823">
    <property type="entry name" value="PKS_PP"/>
    <property type="match status" value="2"/>
</dbReference>
<evidence type="ECO:0000256" key="3">
    <source>
        <dbReference type="ARBA" id="ARBA00022553"/>
    </source>
</evidence>
<evidence type="ECO:0000256" key="2">
    <source>
        <dbReference type="ARBA" id="ARBA00022450"/>
    </source>
</evidence>
<feature type="domain" description="Carrier" evidence="4">
    <location>
        <begin position="1039"/>
        <end position="1114"/>
    </location>
</feature>
<dbReference type="SUPFAM" id="SSF52777">
    <property type="entry name" value="CoA-dependent acyltransferases"/>
    <property type="match status" value="6"/>
</dbReference>
<evidence type="ECO:0000313" key="6">
    <source>
        <dbReference type="Proteomes" id="UP000660611"/>
    </source>
</evidence>
<dbReference type="InterPro" id="IPR010071">
    <property type="entry name" value="AA_adenyl_dom"/>
</dbReference>